<gene>
    <name evidence="1" type="ORF">SVTN_00270</name>
</gene>
<protein>
    <submittedName>
        <fullName evidence="1">Uncharacterized protein</fullName>
    </submittedName>
</protein>
<organism evidence="1 2">
    <name type="scientific">Streptomyces vietnamensis</name>
    <dbReference type="NCBI Taxonomy" id="362257"/>
    <lineage>
        <taxon>Bacteria</taxon>
        <taxon>Bacillati</taxon>
        <taxon>Actinomycetota</taxon>
        <taxon>Actinomycetes</taxon>
        <taxon>Kitasatosporales</taxon>
        <taxon>Streptomycetaceae</taxon>
        <taxon>Streptomyces</taxon>
    </lineage>
</organism>
<proteinExistence type="predicted"/>
<dbReference type="Proteomes" id="UP000031774">
    <property type="component" value="Chromosome"/>
</dbReference>
<dbReference type="EMBL" id="CP010407">
    <property type="protein sequence ID" value="AJF63209.1"/>
    <property type="molecule type" value="Genomic_DNA"/>
</dbReference>
<dbReference type="RefSeq" id="WP_041127294.1">
    <property type="nucleotide sequence ID" value="NZ_CP010407.1"/>
</dbReference>
<dbReference type="AlphaFoldDB" id="A0A0B5I4N3"/>
<evidence type="ECO:0000313" key="1">
    <source>
        <dbReference type="EMBL" id="AJF63209.1"/>
    </source>
</evidence>
<accession>A0A0B5I4N3</accession>
<reference evidence="1 2" key="1">
    <citation type="submission" date="2014-12" db="EMBL/GenBank/DDBJ databases">
        <title>Complete genome sequence of Streptomyces vietnamensis strain GIMV4.0001, a genetic manipulable producer of the benzoisochromanequinone antibiotic granaticin.</title>
        <authorList>
            <person name="Deng M.R."/>
            <person name="Guo J."/>
            <person name="Ma L.Y."/>
            <person name="Feng G.D."/>
            <person name="Mo C.Y."/>
            <person name="Zhu H.H."/>
        </authorList>
    </citation>
    <scope>NUCLEOTIDE SEQUENCE [LARGE SCALE GENOMIC DNA]</scope>
    <source>
        <strain evidence="2">GIMV4.0001</strain>
    </source>
</reference>
<sequence>MIDDDEYSEQVTWLDIDKPGLWLSGSGEHTGAVRQESLQLRLTSSPEVAERLGAFGGDGEGDEVVVLVGAVRLRRHSGCCTYHAHGPGQSGCP</sequence>
<keyword evidence="2" id="KW-1185">Reference proteome</keyword>
<dbReference type="KEGG" id="svt:SVTN_00270"/>
<name>A0A0B5I4N3_9ACTN</name>
<evidence type="ECO:0000313" key="2">
    <source>
        <dbReference type="Proteomes" id="UP000031774"/>
    </source>
</evidence>
<dbReference type="HOGENOM" id="CLU_2398471_0_0_11"/>